<feature type="domain" description="Thioredoxin" evidence="2">
    <location>
        <begin position="22"/>
        <end position="58"/>
    </location>
</feature>
<name>A0A8C5TZP1_9PASS</name>
<dbReference type="InterPro" id="IPR036249">
    <property type="entry name" value="Thioredoxin-like_sf"/>
</dbReference>
<feature type="signal peptide" evidence="1">
    <location>
        <begin position="1"/>
        <end position="25"/>
    </location>
</feature>
<dbReference type="OrthoDB" id="415696at2759"/>
<evidence type="ECO:0000313" key="4">
    <source>
        <dbReference type="Proteomes" id="UP000694560"/>
    </source>
</evidence>
<feature type="chain" id="PRO_5034532817" description="Thioredoxin domain-containing protein" evidence="1">
    <location>
        <begin position="26"/>
        <end position="99"/>
    </location>
</feature>
<organism evidence="3 4">
    <name type="scientific">Malurus cyaneus samueli</name>
    <dbReference type="NCBI Taxonomy" id="2593467"/>
    <lineage>
        <taxon>Eukaryota</taxon>
        <taxon>Metazoa</taxon>
        <taxon>Chordata</taxon>
        <taxon>Craniata</taxon>
        <taxon>Vertebrata</taxon>
        <taxon>Euteleostomi</taxon>
        <taxon>Archelosauria</taxon>
        <taxon>Archosauria</taxon>
        <taxon>Dinosauria</taxon>
        <taxon>Saurischia</taxon>
        <taxon>Theropoda</taxon>
        <taxon>Coelurosauria</taxon>
        <taxon>Aves</taxon>
        <taxon>Neognathae</taxon>
        <taxon>Neoaves</taxon>
        <taxon>Telluraves</taxon>
        <taxon>Australaves</taxon>
        <taxon>Passeriformes</taxon>
        <taxon>Meliphagoidea</taxon>
        <taxon>Maluridae</taxon>
        <taxon>Malurus</taxon>
    </lineage>
</organism>
<evidence type="ECO:0000259" key="2">
    <source>
        <dbReference type="Pfam" id="PF00085"/>
    </source>
</evidence>
<protein>
    <recommendedName>
        <fullName evidence="2">Thioredoxin domain-containing protein</fullName>
    </recommendedName>
</protein>
<sequence length="99" mass="10774">MCLFFAHFHGNAAFIPLSILTRMQSLVVVHFWAPWAPQCTQMNEVMAALAQEHAQVSFCPPAMPPAVPPLPVSPNQCHPPRQCHPASVILLLPLASAPT</sequence>
<keyword evidence="4" id="KW-1185">Reference proteome</keyword>
<reference evidence="3" key="1">
    <citation type="submission" date="2025-08" db="UniProtKB">
        <authorList>
            <consortium name="Ensembl"/>
        </authorList>
    </citation>
    <scope>IDENTIFICATION</scope>
</reference>
<dbReference type="Ensembl" id="ENSMCST00000014821.1">
    <property type="protein sequence ID" value="ENSMCSP00000014452.1"/>
    <property type="gene ID" value="ENSMCSG00000010217.1"/>
</dbReference>
<dbReference type="SUPFAM" id="SSF52833">
    <property type="entry name" value="Thioredoxin-like"/>
    <property type="match status" value="1"/>
</dbReference>
<evidence type="ECO:0000313" key="3">
    <source>
        <dbReference type="Ensembl" id="ENSMCSP00000014452.1"/>
    </source>
</evidence>
<keyword evidence="1" id="KW-0732">Signal</keyword>
<dbReference type="Pfam" id="PF00085">
    <property type="entry name" value="Thioredoxin"/>
    <property type="match status" value="1"/>
</dbReference>
<evidence type="ECO:0000256" key="1">
    <source>
        <dbReference type="SAM" id="SignalP"/>
    </source>
</evidence>
<proteinExistence type="predicted"/>
<dbReference type="Proteomes" id="UP000694560">
    <property type="component" value="Unplaced"/>
</dbReference>
<dbReference type="AlphaFoldDB" id="A0A8C5TZP1"/>
<reference evidence="3" key="2">
    <citation type="submission" date="2025-09" db="UniProtKB">
        <authorList>
            <consortium name="Ensembl"/>
        </authorList>
    </citation>
    <scope>IDENTIFICATION</scope>
</reference>
<dbReference type="InterPro" id="IPR013766">
    <property type="entry name" value="Thioredoxin_domain"/>
</dbReference>
<accession>A0A8C5TZP1</accession>
<dbReference type="Gene3D" id="3.40.30.10">
    <property type="entry name" value="Glutaredoxin"/>
    <property type="match status" value="1"/>
</dbReference>